<evidence type="ECO:0000313" key="2">
    <source>
        <dbReference type="Proteomes" id="UP000460272"/>
    </source>
</evidence>
<protein>
    <recommendedName>
        <fullName evidence="3">Alpha/beta hydrolase</fullName>
    </recommendedName>
</protein>
<dbReference type="Gene3D" id="3.40.50.1820">
    <property type="entry name" value="alpha/beta hydrolase"/>
    <property type="match status" value="1"/>
</dbReference>
<evidence type="ECO:0000313" key="1">
    <source>
        <dbReference type="EMBL" id="TVZ05939.1"/>
    </source>
</evidence>
<accession>A0A6P2C3F8</accession>
<sequence>MSASRSGELRAMFELMKSDHDRAQGAGHWKAVIAQTFDRITRPHGYSLDDLHTIIAPTLIITGDRDPFCTVEEGAAAYHALQAGEFAVLPDTGHLITPAAVQTVIDFFERL</sequence>
<dbReference type="EMBL" id="RPFW01000001">
    <property type="protein sequence ID" value="TVZ05939.1"/>
    <property type="molecule type" value="Genomic_DNA"/>
</dbReference>
<evidence type="ECO:0008006" key="3">
    <source>
        <dbReference type="Google" id="ProtNLM"/>
    </source>
</evidence>
<proteinExistence type="predicted"/>
<organism evidence="1 2">
    <name type="scientific">Trebonia kvetii</name>
    <dbReference type="NCBI Taxonomy" id="2480626"/>
    <lineage>
        <taxon>Bacteria</taxon>
        <taxon>Bacillati</taxon>
        <taxon>Actinomycetota</taxon>
        <taxon>Actinomycetes</taxon>
        <taxon>Streptosporangiales</taxon>
        <taxon>Treboniaceae</taxon>
        <taxon>Trebonia</taxon>
    </lineage>
</organism>
<dbReference type="InterPro" id="IPR029058">
    <property type="entry name" value="AB_hydrolase_fold"/>
</dbReference>
<dbReference type="RefSeq" id="WP_145850692.1">
    <property type="nucleotide sequence ID" value="NZ_RPFW01000001.1"/>
</dbReference>
<dbReference type="AlphaFoldDB" id="A0A6P2C3F8"/>
<keyword evidence="2" id="KW-1185">Reference proteome</keyword>
<gene>
    <name evidence="1" type="ORF">EAS64_00220</name>
</gene>
<dbReference type="SUPFAM" id="SSF53474">
    <property type="entry name" value="alpha/beta-Hydrolases"/>
    <property type="match status" value="1"/>
</dbReference>
<name>A0A6P2C3F8_9ACTN</name>
<dbReference type="OrthoDB" id="63519at2"/>
<reference evidence="1 2" key="1">
    <citation type="submission" date="2018-11" db="EMBL/GenBank/DDBJ databases">
        <title>Trebonia kvetii gen.nov., sp.nov., a novel acidophilic actinobacterium, and proposal of the new actinobacterial family Treboniaceae fam. nov.</title>
        <authorList>
            <person name="Rapoport D."/>
            <person name="Sagova-Mareckova M."/>
            <person name="Sedlacek I."/>
            <person name="Provaznik J."/>
            <person name="Kralova S."/>
            <person name="Pavlinic D."/>
            <person name="Benes V."/>
            <person name="Kopecky J."/>
        </authorList>
    </citation>
    <scope>NUCLEOTIDE SEQUENCE [LARGE SCALE GENOMIC DNA]</scope>
    <source>
        <strain evidence="1 2">15Tr583</strain>
    </source>
</reference>
<dbReference type="Proteomes" id="UP000460272">
    <property type="component" value="Unassembled WGS sequence"/>
</dbReference>
<comment type="caution">
    <text evidence="1">The sequence shown here is derived from an EMBL/GenBank/DDBJ whole genome shotgun (WGS) entry which is preliminary data.</text>
</comment>